<feature type="domain" description="Peptidase C1A papain C-terminal" evidence="8">
    <location>
        <begin position="173"/>
        <end position="398"/>
    </location>
</feature>
<dbReference type="FunFam" id="3.90.70.10:FF:000067">
    <property type="entry name" value="Senescence-specific cysteine protease"/>
    <property type="match status" value="1"/>
</dbReference>
<evidence type="ECO:0000256" key="1">
    <source>
        <dbReference type="ARBA" id="ARBA00008455"/>
    </source>
</evidence>
<dbReference type="PROSITE" id="PS00639">
    <property type="entry name" value="THIOL_PROTEASE_HIS"/>
    <property type="match status" value="1"/>
</dbReference>
<dbReference type="InterPro" id="IPR013201">
    <property type="entry name" value="Prot_inhib_I29"/>
</dbReference>
<evidence type="ECO:0000256" key="4">
    <source>
        <dbReference type="ARBA" id="ARBA00022801"/>
    </source>
</evidence>
<evidence type="ECO:0000256" key="3">
    <source>
        <dbReference type="ARBA" id="ARBA00022729"/>
    </source>
</evidence>
<evidence type="ECO:0000259" key="8">
    <source>
        <dbReference type="SMART" id="SM00645"/>
    </source>
</evidence>
<dbReference type="PRINTS" id="PR00705">
    <property type="entry name" value="PAPAIN"/>
</dbReference>
<dbReference type="Gramene" id="HORVU.MOREX.r3.6HG0545520.1">
    <property type="protein sequence ID" value="HORVU.MOREX.r3.6HG0545520.1"/>
    <property type="gene ID" value="HORVU.MOREX.r3.6HG0545520"/>
</dbReference>
<dbReference type="InterPro" id="IPR038765">
    <property type="entry name" value="Papain-like_cys_pep_sf"/>
</dbReference>
<dbReference type="OrthoDB" id="10253408at2759"/>
<dbReference type="InterPro" id="IPR000668">
    <property type="entry name" value="Peptidase_C1A_C"/>
</dbReference>
<dbReference type="GeneID" id="123403093"/>
<dbReference type="InterPro" id="IPR013128">
    <property type="entry name" value="Peptidase_C1A"/>
</dbReference>
<protein>
    <recommendedName>
        <fullName evidence="12">Papain-like cysteine proteinase</fullName>
    </recommendedName>
</protein>
<dbReference type="GO" id="GO:0051603">
    <property type="term" value="P:proteolysis involved in protein catabolic process"/>
    <property type="evidence" value="ECO:0000318"/>
    <property type="project" value="GO_Central"/>
</dbReference>
<reference evidence="11" key="1">
    <citation type="journal article" date="2012" name="Nature">
        <title>A physical, genetic and functional sequence assembly of the barley genome.</title>
        <authorList>
            <consortium name="The International Barley Genome Sequencing Consortium"/>
            <person name="Mayer K.F."/>
            <person name="Waugh R."/>
            <person name="Brown J.W."/>
            <person name="Schulman A."/>
            <person name="Langridge P."/>
            <person name="Platzer M."/>
            <person name="Fincher G.B."/>
            <person name="Muehlbauer G.J."/>
            <person name="Sato K."/>
            <person name="Close T.J."/>
            <person name="Wise R.P."/>
            <person name="Stein N."/>
        </authorList>
    </citation>
    <scope>NUCLEOTIDE SEQUENCE [LARGE SCALE GENOMIC DNA]</scope>
    <source>
        <strain evidence="11">cv. Morex</strain>
    </source>
</reference>
<evidence type="ECO:0000313" key="10">
    <source>
        <dbReference type="EnsemblPlants" id="HORVU.MOREX.r3.6HG0545510.1"/>
    </source>
</evidence>
<keyword evidence="6" id="KW-1015">Disulfide bond</keyword>
<dbReference type="PANTHER" id="PTHR12411">
    <property type="entry name" value="CYSTEINE PROTEASE FAMILY C1-RELATED"/>
    <property type="match status" value="1"/>
</dbReference>
<keyword evidence="11" id="KW-1185">Reference proteome</keyword>
<proteinExistence type="inferred from homology"/>
<evidence type="ECO:0000256" key="6">
    <source>
        <dbReference type="ARBA" id="ARBA00023157"/>
    </source>
</evidence>
<dbReference type="EnsemblPlants" id="HORVU.MOREX.r3.6HG0545520.1">
    <property type="protein sequence ID" value="HORVU.MOREX.r3.6HG0545520.1"/>
    <property type="gene ID" value="HORVU.MOREX.r3.6HG0545520"/>
</dbReference>
<dbReference type="KEGG" id="hvg:123403093"/>
<dbReference type="SMART" id="SM00645">
    <property type="entry name" value="Pept_C1"/>
    <property type="match status" value="1"/>
</dbReference>
<name>A0A8I6XQD2_HORVV</name>
<dbReference type="InterPro" id="IPR039417">
    <property type="entry name" value="Peptidase_C1A_papain-like"/>
</dbReference>
<feature type="domain" description="Cathepsin propeptide inhibitor" evidence="9">
    <location>
        <begin position="63"/>
        <end position="123"/>
    </location>
</feature>
<accession>A0A8I6XQD2</accession>
<dbReference type="PROSITE" id="PS00640">
    <property type="entry name" value="THIOL_PROTEASE_ASN"/>
    <property type="match status" value="1"/>
</dbReference>
<evidence type="ECO:0000313" key="11">
    <source>
        <dbReference type="Proteomes" id="UP000011116"/>
    </source>
</evidence>
<dbReference type="Gene3D" id="3.90.70.10">
    <property type="entry name" value="Cysteine proteinases"/>
    <property type="match status" value="1"/>
</dbReference>
<dbReference type="KEGG" id="hvg:123403095"/>
<dbReference type="Pfam" id="PF00112">
    <property type="entry name" value="Peptidase_C1"/>
    <property type="match status" value="1"/>
</dbReference>
<feature type="signal peptide" evidence="7">
    <location>
        <begin position="1"/>
        <end position="34"/>
    </location>
</feature>
<evidence type="ECO:0000259" key="9">
    <source>
        <dbReference type="SMART" id="SM00848"/>
    </source>
</evidence>
<sequence length="406" mass="44313">MSGNTIMFSSSRCSSLGLYVLLATSCLLLAGCSSESLLTSDVLPSEQSGIDTDNHQDLMMDRFHVWMTVHNRSYSTAGEKARRFEVYRSNMRFIEAVNAEAATSGLTYELGEGPFTDLTNEEFMELYTGQILEDDQSEDGDDDEQIITTHAGSIDGLGTHKGATVYANFSASAPRSIDWRKRGVVTPVKNQKQCGSCWAFPTVATIEGIHKIKRGTLVSLSEQQLIDCDYLDNGCKGGLVTRAFQWIKKNGGITSTSSYKYKAVRGRCLRNRKPAAKIVGFRKVKSNSEVSLMNAVANQPVAVSISSHSSHFHHYKGGIYNGPCSTTKLNHAVTVVGYGQQQQNGADSVHASAPGAKYWIVKNSWGTTWGDKGYILMKRGTKHSSGQCGIATRPVFPLMKGGRSTD</sequence>
<dbReference type="InterPro" id="IPR025660">
    <property type="entry name" value="Pept_his_AS"/>
</dbReference>
<dbReference type="AlphaFoldDB" id="A0A8I6XQD2"/>
<evidence type="ECO:0000256" key="7">
    <source>
        <dbReference type="SAM" id="SignalP"/>
    </source>
</evidence>
<dbReference type="RefSeq" id="XP_044952997.1">
    <property type="nucleotide sequence ID" value="XM_045097062.1"/>
</dbReference>
<dbReference type="Proteomes" id="UP000011116">
    <property type="component" value="Chromosome 6H"/>
</dbReference>
<keyword evidence="3 7" id="KW-0732">Signal</keyword>
<comment type="similarity">
    <text evidence="1">Belongs to the peptidase C1 family.</text>
</comment>
<dbReference type="GeneID" id="123403095"/>
<dbReference type="GO" id="GO:0005764">
    <property type="term" value="C:lysosome"/>
    <property type="evidence" value="ECO:0000318"/>
    <property type="project" value="GO_Central"/>
</dbReference>
<feature type="chain" id="PRO_5043264851" description="Papain-like cysteine proteinase" evidence="7">
    <location>
        <begin position="35"/>
        <end position="406"/>
    </location>
</feature>
<evidence type="ECO:0000256" key="5">
    <source>
        <dbReference type="ARBA" id="ARBA00022807"/>
    </source>
</evidence>
<dbReference type="EnsemblPlants" id="HORVU.MOREX.r3.6HG0545510.1">
    <property type="protein sequence ID" value="HORVU.MOREX.r3.6HG0545510.1"/>
    <property type="gene ID" value="HORVU.MOREX.r3.6HG0545510"/>
</dbReference>
<keyword evidence="5" id="KW-0788">Thiol protease</keyword>
<reference evidence="10" key="2">
    <citation type="submission" date="2020-10" db="EMBL/GenBank/DDBJ databases">
        <authorList>
            <person name="Scholz U."/>
            <person name="Mascher M."/>
            <person name="Fiebig A."/>
        </authorList>
    </citation>
    <scope>NUCLEOTIDE SEQUENCE [LARGE SCALE GENOMIC DNA]</scope>
    <source>
        <strain evidence="10">cv. Morex</strain>
    </source>
</reference>
<dbReference type="RefSeq" id="XP_044953000.1">
    <property type="nucleotide sequence ID" value="XM_045097065.1"/>
</dbReference>
<dbReference type="SMR" id="A0A8I6XQD2"/>
<dbReference type="Gramene" id="HORVU.MOREX.r3.6HG0545510.1">
    <property type="protein sequence ID" value="HORVU.MOREX.r3.6HG0545510.1"/>
    <property type="gene ID" value="HORVU.MOREX.r3.6HG0545510"/>
</dbReference>
<keyword evidence="2" id="KW-0645">Protease</keyword>
<dbReference type="SMART" id="SM00848">
    <property type="entry name" value="Inhibitor_I29"/>
    <property type="match status" value="1"/>
</dbReference>
<reference evidence="10" key="3">
    <citation type="submission" date="2022-01" db="UniProtKB">
        <authorList>
            <consortium name="EnsemblPlants"/>
        </authorList>
    </citation>
    <scope>IDENTIFICATION</scope>
    <source>
        <strain evidence="10">subsp. vulgare</strain>
    </source>
</reference>
<evidence type="ECO:0008006" key="12">
    <source>
        <dbReference type="Google" id="ProtNLM"/>
    </source>
</evidence>
<dbReference type="Pfam" id="PF08246">
    <property type="entry name" value="Inhibitor_I29"/>
    <property type="match status" value="1"/>
</dbReference>
<organism evidence="10 11">
    <name type="scientific">Hordeum vulgare subsp. vulgare</name>
    <name type="common">Domesticated barley</name>
    <dbReference type="NCBI Taxonomy" id="112509"/>
    <lineage>
        <taxon>Eukaryota</taxon>
        <taxon>Viridiplantae</taxon>
        <taxon>Streptophyta</taxon>
        <taxon>Embryophyta</taxon>
        <taxon>Tracheophyta</taxon>
        <taxon>Spermatophyta</taxon>
        <taxon>Magnoliopsida</taxon>
        <taxon>Liliopsida</taxon>
        <taxon>Poales</taxon>
        <taxon>Poaceae</taxon>
        <taxon>BOP clade</taxon>
        <taxon>Pooideae</taxon>
        <taxon>Triticodae</taxon>
        <taxon>Triticeae</taxon>
        <taxon>Hordeinae</taxon>
        <taxon>Hordeum</taxon>
    </lineage>
</organism>
<evidence type="ECO:0000256" key="2">
    <source>
        <dbReference type="ARBA" id="ARBA00022670"/>
    </source>
</evidence>
<keyword evidence="4" id="KW-0378">Hydrolase</keyword>
<dbReference type="InterPro" id="IPR025661">
    <property type="entry name" value="Pept_asp_AS"/>
</dbReference>
<dbReference type="GO" id="GO:0004197">
    <property type="term" value="F:cysteine-type endopeptidase activity"/>
    <property type="evidence" value="ECO:0000318"/>
    <property type="project" value="GO_Central"/>
</dbReference>
<dbReference type="GO" id="GO:0005615">
    <property type="term" value="C:extracellular space"/>
    <property type="evidence" value="ECO:0000318"/>
    <property type="project" value="GO_Central"/>
</dbReference>
<dbReference type="SUPFAM" id="SSF54001">
    <property type="entry name" value="Cysteine proteinases"/>
    <property type="match status" value="1"/>
</dbReference>
<dbReference type="CDD" id="cd02248">
    <property type="entry name" value="Peptidase_C1A"/>
    <property type="match status" value="1"/>
</dbReference>